<evidence type="ECO:0000313" key="1">
    <source>
        <dbReference type="EMBL" id="KAJ0171954.1"/>
    </source>
</evidence>
<comment type="caution">
    <text evidence="1">The sequence shown here is derived from an EMBL/GenBank/DDBJ whole genome shotgun (WGS) entry which is preliminary data.</text>
</comment>
<organism evidence="1 2">
    <name type="scientific">Dendrolimus kikuchii</name>
    <dbReference type="NCBI Taxonomy" id="765133"/>
    <lineage>
        <taxon>Eukaryota</taxon>
        <taxon>Metazoa</taxon>
        <taxon>Ecdysozoa</taxon>
        <taxon>Arthropoda</taxon>
        <taxon>Hexapoda</taxon>
        <taxon>Insecta</taxon>
        <taxon>Pterygota</taxon>
        <taxon>Neoptera</taxon>
        <taxon>Endopterygota</taxon>
        <taxon>Lepidoptera</taxon>
        <taxon>Glossata</taxon>
        <taxon>Ditrysia</taxon>
        <taxon>Bombycoidea</taxon>
        <taxon>Lasiocampidae</taxon>
        <taxon>Dendrolimus</taxon>
    </lineage>
</organism>
<evidence type="ECO:0000313" key="2">
    <source>
        <dbReference type="Proteomes" id="UP000824533"/>
    </source>
</evidence>
<reference evidence="1 2" key="1">
    <citation type="journal article" date="2021" name="Front. Genet.">
        <title>Chromosome-Level Genome Assembly Reveals Significant Gene Expansion in the Toll and IMD Signaling Pathways of Dendrolimus kikuchii.</title>
        <authorList>
            <person name="Zhou J."/>
            <person name="Wu P."/>
            <person name="Xiong Z."/>
            <person name="Liu N."/>
            <person name="Zhao N."/>
            <person name="Ji M."/>
            <person name="Qiu Y."/>
            <person name="Yang B."/>
        </authorList>
    </citation>
    <scope>NUCLEOTIDE SEQUENCE [LARGE SCALE GENOMIC DNA]</scope>
    <source>
        <strain evidence="1">Ann1</strain>
    </source>
</reference>
<name>A0ACC1CKK4_9NEOP</name>
<keyword evidence="2" id="KW-1185">Reference proteome</keyword>
<proteinExistence type="predicted"/>
<dbReference type="Proteomes" id="UP000824533">
    <property type="component" value="Linkage Group LG23"/>
</dbReference>
<protein>
    <submittedName>
        <fullName evidence="1">Uncharacterized protein</fullName>
    </submittedName>
</protein>
<gene>
    <name evidence="1" type="ORF">K1T71_012717</name>
</gene>
<sequence>MGGGISFQHFVAACLKQPLNAAVLCLAVINGLVTDRASKRLSSKELPLPPPKVLGSSVTHFTQLCEGSVGNKHVSFVKDRSLYEEGLKAEYYINKIQDLFYDEVYTTYIEDRRLLDIISQLIGDEITAINSMIINKPPGTIEHSSHQDLMYFPIRPANKIIGVWTAIDPATIDNGCLYVIPGSHKAELLYNHVDVESKNKLLFHGIQREEYIAPKEKWVYIEMEPGDTLIFNPYLVHGSGANNTQYFRKALTCHYVNSMCHYVDVTGTCQEEIKSIVEAEIKRLGGELSFIDLWRVKSKKVRGVKSNL</sequence>
<dbReference type="EMBL" id="CM034409">
    <property type="protein sequence ID" value="KAJ0171954.1"/>
    <property type="molecule type" value="Genomic_DNA"/>
</dbReference>
<accession>A0ACC1CKK4</accession>